<dbReference type="EMBL" id="VEWN01000005">
    <property type="protein sequence ID" value="KAA1055870.1"/>
    <property type="molecule type" value="Genomic_DNA"/>
</dbReference>
<evidence type="ECO:0000313" key="10">
    <source>
        <dbReference type="Proteomes" id="UP000325333"/>
    </source>
</evidence>
<proteinExistence type="inferred from homology"/>
<dbReference type="NCBIfam" id="TIGR01178">
    <property type="entry name" value="ade"/>
    <property type="match status" value="1"/>
</dbReference>
<evidence type="ECO:0000259" key="8">
    <source>
        <dbReference type="Pfam" id="PF13382"/>
    </source>
</evidence>
<dbReference type="GO" id="GO:0000034">
    <property type="term" value="F:adenine deaminase activity"/>
    <property type="evidence" value="ECO:0007669"/>
    <property type="project" value="UniProtKB-UniRule"/>
</dbReference>
<dbReference type="EC" id="3.5.4.2" evidence="2 6"/>
<dbReference type="InterPro" id="IPR026912">
    <property type="entry name" value="Adenine_deam_C"/>
</dbReference>
<evidence type="ECO:0000256" key="5">
    <source>
        <dbReference type="ARBA" id="ARBA00047720"/>
    </source>
</evidence>
<evidence type="ECO:0000256" key="3">
    <source>
        <dbReference type="ARBA" id="ARBA00022801"/>
    </source>
</evidence>
<reference evidence="9 10" key="1">
    <citation type="submission" date="2019-07" db="EMBL/GenBank/DDBJ databases">
        <title>Genome sequencing of the stress-tolerant strain Azospirillum brasilense Az19.</title>
        <authorList>
            <person name="Maroniche G.A."/>
            <person name="Garcia J.E."/>
            <person name="Pagnussat L."/>
            <person name="Amenta M."/>
            <person name="Creus C.M."/>
        </authorList>
    </citation>
    <scope>NUCLEOTIDE SEQUENCE [LARGE SCALE GENOMIC DNA]</scope>
    <source>
        <strain evidence="9 10">Az19</strain>
    </source>
</reference>
<sequence>MAVTRDELKTRIGQALGETKADLVIKNTRFLNVVTGETAAGDIALCGDRIVGTYESYDGVEEIDGSGLTVVPGFIDTHVHCESTCVTPMEFDRCVLPRGTTTAICDPHEICNVLGEKGLRYFLDCAEGTAMDLRVQLSSCVPATELETSGARLEAADLLRHKDHPKVLGLAEFMNFPGVFHKVDGVLDKLAAFDGRHIDGHAPLLSGRELNAYLSCGIRNCHETTSAPEAMEKLRKGMQVLIRDGSVSKDVHALAPVIQPETSPFLGFCTDDRNPLDIAEEGHMDHLIRSAIRLGAPLAHVYRAATWSAARGFGLFDRGLIAPGQRADLVLLDDLEDCAVNRVIRNGRVVTPQTFAGRPAVSPVGLRSVKLHPVTAEDFAVPARGSVQSVIGVLPGKIITAHLRLEVPAKDGKLVADPDRDILKICVFARHGTNQNVGRGFASGFHLREGALASSVGHDSHNICVVGASDDDMAIAVNRLIELQGGFVAVRNGQVVGELALPLAGLMSLEPFETVERHLRSLRASVKGMGCPLAEPFLQLAFLPLPVIPHLKITDRGLVDVDKFALVEA</sequence>
<dbReference type="Proteomes" id="UP000325333">
    <property type="component" value="Unassembled WGS sequence"/>
</dbReference>
<dbReference type="SUPFAM" id="SSF51556">
    <property type="entry name" value="Metallo-dependent hydrolases"/>
    <property type="match status" value="1"/>
</dbReference>
<evidence type="ECO:0000259" key="7">
    <source>
        <dbReference type="Pfam" id="PF01979"/>
    </source>
</evidence>
<dbReference type="InterPro" id="IPR011059">
    <property type="entry name" value="Metal-dep_hydrolase_composite"/>
</dbReference>
<dbReference type="PANTHER" id="PTHR11113:SF2">
    <property type="entry name" value="ADENINE DEAMINASE"/>
    <property type="match status" value="1"/>
</dbReference>
<dbReference type="HAMAP" id="MF_01518">
    <property type="entry name" value="Adenine_deamin"/>
    <property type="match status" value="1"/>
</dbReference>
<comment type="catalytic activity">
    <reaction evidence="5 6">
        <text>adenine + H2O + H(+) = hypoxanthine + NH4(+)</text>
        <dbReference type="Rhea" id="RHEA:23688"/>
        <dbReference type="ChEBI" id="CHEBI:15377"/>
        <dbReference type="ChEBI" id="CHEBI:15378"/>
        <dbReference type="ChEBI" id="CHEBI:16708"/>
        <dbReference type="ChEBI" id="CHEBI:17368"/>
        <dbReference type="ChEBI" id="CHEBI:28938"/>
        <dbReference type="EC" id="3.5.4.2"/>
    </reaction>
</comment>
<dbReference type="Gene3D" id="3.20.20.140">
    <property type="entry name" value="Metal-dependent hydrolases"/>
    <property type="match status" value="1"/>
</dbReference>
<dbReference type="Pfam" id="PF13382">
    <property type="entry name" value="Adenine_deam_C"/>
    <property type="match status" value="1"/>
</dbReference>
<dbReference type="Gene3D" id="2.30.40.10">
    <property type="entry name" value="Urease, subunit C, domain 1"/>
    <property type="match status" value="1"/>
</dbReference>
<feature type="domain" description="Adenine deaminase C-terminal" evidence="8">
    <location>
        <begin position="398"/>
        <end position="564"/>
    </location>
</feature>
<dbReference type="GO" id="GO:0006146">
    <property type="term" value="P:adenine catabolic process"/>
    <property type="evidence" value="ECO:0007669"/>
    <property type="project" value="InterPro"/>
</dbReference>
<feature type="domain" description="Amidohydrolase-related" evidence="7">
    <location>
        <begin position="69"/>
        <end position="350"/>
    </location>
</feature>
<keyword evidence="4 6" id="KW-0464">Manganese</keyword>
<accession>A0A5B0KWM0</accession>
<dbReference type="PANTHER" id="PTHR11113">
    <property type="entry name" value="N-ACETYLGLUCOSAMINE-6-PHOSPHATE DEACETYLASE"/>
    <property type="match status" value="1"/>
</dbReference>
<gene>
    <name evidence="6" type="primary">ade</name>
    <name evidence="9" type="ORF">FH063_004845</name>
</gene>
<comment type="cofactor">
    <cofactor evidence="6">
        <name>Mn(2+)</name>
        <dbReference type="ChEBI" id="CHEBI:29035"/>
    </cofactor>
</comment>
<evidence type="ECO:0000256" key="4">
    <source>
        <dbReference type="ARBA" id="ARBA00023211"/>
    </source>
</evidence>
<dbReference type="AlphaFoldDB" id="A0A5B0KWM0"/>
<keyword evidence="3 6" id="KW-0378">Hydrolase</keyword>
<organism evidence="9 10">
    <name type="scientific">Azospirillum argentinense</name>
    <dbReference type="NCBI Taxonomy" id="2970906"/>
    <lineage>
        <taxon>Bacteria</taxon>
        <taxon>Pseudomonadati</taxon>
        <taxon>Pseudomonadota</taxon>
        <taxon>Alphaproteobacteria</taxon>
        <taxon>Rhodospirillales</taxon>
        <taxon>Azospirillaceae</taxon>
        <taxon>Azospirillum</taxon>
    </lineage>
</organism>
<evidence type="ECO:0000256" key="1">
    <source>
        <dbReference type="ARBA" id="ARBA00006773"/>
    </source>
</evidence>
<comment type="similarity">
    <text evidence="1 6">Belongs to the metallo-dependent hydrolases superfamily. Adenine deaminase family.</text>
</comment>
<dbReference type="Pfam" id="PF01979">
    <property type="entry name" value="Amidohydro_1"/>
    <property type="match status" value="1"/>
</dbReference>
<dbReference type="SUPFAM" id="SSF51338">
    <property type="entry name" value="Composite domain of metallo-dependent hydrolases"/>
    <property type="match status" value="1"/>
</dbReference>
<dbReference type="InterPro" id="IPR006680">
    <property type="entry name" value="Amidohydro-rel"/>
</dbReference>
<evidence type="ECO:0000256" key="2">
    <source>
        <dbReference type="ARBA" id="ARBA00012782"/>
    </source>
</evidence>
<dbReference type="InterPro" id="IPR006679">
    <property type="entry name" value="Adenine_deam"/>
</dbReference>
<comment type="caution">
    <text evidence="9">The sequence shown here is derived from an EMBL/GenBank/DDBJ whole genome shotgun (WGS) entry which is preliminary data.</text>
</comment>
<dbReference type="CDD" id="cd01295">
    <property type="entry name" value="AdeC"/>
    <property type="match status" value="1"/>
</dbReference>
<name>A0A5B0KWM0_9PROT</name>
<dbReference type="InterPro" id="IPR032466">
    <property type="entry name" value="Metal_Hydrolase"/>
</dbReference>
<evidence type="ECO:0000256" key="6">
    <source>
        <dbReference type="HAMAP-Rule" id="MF_01518"/>
    </source>
</evidence>
<evidence type="ECO:0000313" key="9">
    <source>
        <dbReference type="EMBL" id="KAA1055870.1"/>
    </source>
</evidence>
<dbReference type="RefSeq" id="WP_149649775.1">
    <property type="nucleotide sequence ID" value="NZ_VEWN01000005.1"/>
</dbReference>
<protein>
    <recommendedName>
        <fullName evidence="2 6">Adenine deaminase</fullName>
        <shortName evidence="6">Adenase</shortName>
        <shortName evidence="6">Adenine aminase</shortName>
        <ecNumber evidence="2 6">3.5.4.2</ecNumber>
    </recommendedName>
</protein>